<accession>A0A2A6CED9</accession>
<organism evidence="2 3">
    <name type="scientific">Pristionchus pacificus</name>
    <name type="common">Parasitic nematode worm</name>
    <dbReference type="NCBI Taxonomy" id="54126"/>
    <lineage>
        <taxon>Eukaryota</taxon>
        <taxon>Metazoa</taxon>
        <taxon>Ecdysozoa</taxon>
        <taxon>Nematoda</taxon>
        <taxon>Chromadorea</taxon>
        <taxon>Rhabditida</taxon>
        <taxon>Rhabditina</taxon>
        <taxon>Diplogasteromorpha</taxon>
        <taxon>Diplogasteroidea</taxon>
        <taxon>Neodiplogasteridae</taxon>
        <taxon>Pristionchus</taxon>
    </lineage>
</organism>
<dbReference type="InterPro" id="IPR004151">
    <property type="entry name" value="7TM_GPCR_serpentine_rcpt_Sre"/>
</dbReference>
<dbReference type="PANTHER" id="PTHR47521:SF18">
    <property type="entry name" value="G PROTEIN-COUPLED RECEPTOR-RELATED"/>
    <property type="match status" value="1"/>
</dbReference>
<dbReference type="GO" id="GO:0007606">
    <property type="term" value="P:sensory perception of chemical stimulus"/>
    <property type="evidence" value="ECO:0007669"/>
    <property type="project" value="InterPro"/>
</dbReference>
<reference evidence="2" key="2">
    <citation type="submission" date="2022-06" db="UniProtKB">
        <authorList>
            <consortium name="EnsemblMetazoa"/>
        </authorList>
    </citation>
    <scope>IDENTIFICATION</scope>
    <source>
        <strain evidence="2">PS312</strain>
    </source>
</reference>
<protein>
    <submittedName>
        <fullName evidence="2">G protein-coupled receptor</fullName>
    </submittedName>
</protein>
<dbReference type="Proteomes" id="UP000005239">
    <property type="component" value="Unassembled WGS sequence"/>
</dbReference>
<name>A0A2A6CED9_PRIPA</name>
<comment type="similarity">
    <text evidence="1">Belongs to the nematode receptor-like protein sre family.</text>
</comment>
<dbReference type="InterPro" id="IPR052860">
    <property type="entry name" value="NRL-GPCR1"/>
</dbReference>
<dbReference type="Pfam" id="PF03125">
    <property type="entry name" value="Sre"/>
    <property type="match status" value="1"/>
</dbReference>
<evidence type="ECO:0000313" key="2">
    <source>
        <dbReference type="EnsemblMetazoa" id="PPA04926.1"/>
    </source>
</evidence>
<dbReference type="AlphaFoldDB" id="A0A2A6CED9"/>
<dbReference type="PANTHER" id="PTHR47521">
    <property type="entry name" value="SERPENTINE RECEPTOR, CLASS E (EPSILON)-RELATED"/>
    <property type="match status" value="1"/>
</dbReference>
<proteinExistence type="inferred from homology"/>
<dbReference type="EnsemblMetazoa" id="PPA04926.1">
    <property type="protein sequence ID" value="PPA04926.1"/>
    <property type="gene ID" value="WBGene00094480"/>
</dbReference>
<evidence type="ECO:0000256" key="1">
    <source>
        <dbReference type="ARBA" id="ARBA00006803"/>
    </source>
</evidence>
<reference evidence="3" key="1">
    <citation type="journal article" date="2008" name="Nat. Genet.">
        <title>The Pristionchus pacificus genome provides a unique perspective on nematode lifestyle and parasitism.</title>
        <authorList>
            <person name="Dieterich C."/>
            <person name="Clifton S.W."/>
            <person name="Schuster L.N."/>
            <person name="Chinwalla A."/>
            <person name="Delehaunty K."/>
            <person name="Dinkelacker I."/>
            <person name="Fulton L."/>
            <person name="Fulton R."/>
            <person name="Godfrey J."/>
            <person name="Minx P."/>
            <person name="Mitreva M."/>
            <person name="Roeseler W."/>
            <person name="Tian H."/>
            <person name="Witte H."/>
            <person name="Yang S.P."/>
            <person name="Wilson R.K."/>
            <person name="Sommer R.J."/>
        </authorList>
    </citation>
    <scope>NUCLEOTIDE SEQUENCE [LARGE SCALE GENOMIC DNA]</scope>
    <source>
        <strain evidence="3">PS312</strain>
    </source>
</reference>
<accession>A0A8R1U7L3</accession>
<dbReference type="GO" id="GO:0016020">
    <property type="term" value="C:membrane"/>
    <property type="evidence" value="ECO:0007669"/>
    <property type="project" value="InterPro"/>
</dbReference>
<gene>
    <name evidence="2" type="primary">WBGene00094480</name>
</gene>
<evidence type="ECO:0000313" key="3">
    <source>
        <dbReference type="Proteomes" id="UP000005239"/>
    </source>
</evidence>
<sequence>MSLTATLVIPQFFLVVTALATLCFTTRVIRPFELIHGNCKILLNLINFAQICVVLSHLGKLFDLAINGDFSQEHPWYIFTQLLHEFGYFLCSSTEFIVVIERAVACKLLRKYDQSPTNYPVFLSLSSISCISAFLFSYLVHIRKRKLECTIFAESMDLLTLLFACLCHWYSRRRYQHMLFHSTNLGSRYQLREVAEITRALIPISIVSVTVKLGASIMVWARIIYDEELPYVTMMSLYQSLHTLNAMLWCVLILFRHRGLRQKSLDMLRRITFCQWEWLFEEEGARNIPDIDHSTNHELTQAHFDLLSASSSTMYLIDDTPLLWVVQTVYYFIALFIVFFTTWIIYRYPSASFNCKLLLLLVMFGHINLIISHLTKVVWFLSRNEYNPFYLIEIDWFYQLSQWQHECAYILVSITEIFLILERFLAVYRIDSYKSSTHPRVMTLGISAIIIFSCGFAYILHFTTLKTIMLLSIEVFDLVSVVSAYFCHRYTQNQWYQTLERDLSAKYQMRDVAALSSALIPICIVSFFLKLGCTGIIWLYAIYGDNTSYMARLSVYNVLHTTNAISWCILVLTRHKNMRLRAIRYLYRFFYCCFHPNQANREALPDVDRQISQKRTVSHFRELDKVGDFMPTPQPKSVFLYVSGLLHEFGYFITFSTECAIVIERVIACKKQRRFQATAVHIKLRPSRIKGSFPSGFYLLSVYGHVHCCHGILLQSILCTALSGPPTLVPLYQISGARSLDEPKRDERPFLTIRSVKYPLSCLFLLLRCFIAAELWYKLYLIIKLNAIN</sequence>
<keyword evidence="3" id="KW-1185">Reference proteome</keyword>